<gene>
    <name evidence="1" type="ORF">MNBD_GAMMA17-14</name>
</gene>
<proteinExistence type="predicted"/>
<name>A0A3B0Z2C7_9ZZZZ</name>
<protein>
    <recommendedName>
        <fullName evidence="2">Outer membrane protein beta-barrel domain-containing protein</fullName>
    </recommendedName>
</protein>
<accession>A0A3B0Z2C7</accession>
<organism evidence="1">
    <name type="scientific">hydrothermal vent metagenome</name>
    <dbReference type="NCBI Taxonomy" id="652676"/>
    <lineage>
        <taxon>unclassified sequences</taxon>
        <taxon>metagenomes</taxon>
        <taxon>ecological metagenomes</taxon>
    </lineage>
</organism>
<sequence>MIKRILAFALLAVLLVVSLPSRAGDSDIALPAGFGQTTFNTLVEELGTAVAYNSVAPAESMGITGFDIGVVIGGVELDSTVWNQVVSDGSAPSSLIVPKLIVRKGLPFGVDLGVSYVSVPGSNVTIIGGEIRKALLEGSAVMPAISLSLHTASLDGVDDLDISTYGFDVGISKGFAMFTPYASVGQVWFDGSENTTLLTLQDYDESTTRSSVGVKIGFMPIMSLTLQADMAETNSYNMKLSLDF</sequence>
<evidence type="ECO:0008006" key="2">
    <source>
        <dbReference type="Google" id="ProtNLM"/>
    </source>
</evidence>
<reference evidence="1" key="1">
    <citation type="submission" date="2018-06" db="EMBL/GenBank/DDBJ databases">
        <authorList>
            <person name="Zhirakovskaya E."/>
        </authorList>
    </citation>
    <scope>NUCLEOTIDE SEQUENCE</scope>
</reference>
<dbReference type="AlphaFoldDB" id="A0A3B0Z2C7"/>
<evidence type="ECO:0000313" key="1">
    <source>
        <dbReference type="EMBL" id="VAW87435.1"/>
    </source>
</evidence>
<dbReference type="EMBL" id="UOFQ01000064">
    <property type="protein sequence ID" value="VAW87435.1"/>
    <property type="molecule type" value="Genomic_DNA"/>
</dbReference>